<accession>A0A507FER0</accession>
<keyword evidence="3" id="KW-0813">Transport</keyword>
<keyword evidence="4 10" id="KW-0812">Transmembrane</keyword>
<feature type="transmembrane region" description="Helical" evidence="10">
    <location>
        <begin position="141"/>
        <end position="165"/>
    </location>
</feature>
<feature type="transmembrane region" description="Helical" evidence="10">
    <location>
        <begin position="422"/>
        <end position="446"/>
    </location>
</feature>
<evidence type="ECO:0000256" key="6">
    <source>
        <dbReference type="ARBA" id="ARBA00022989"/>
    </source>
</evidence>
<feature type="transmembrane region" description="Helical" evidence="10">
    <location>
        <begin position="382"/>
        <end position="402"/>
    </location>
</feature>
<dbReference type="InterPro" id="IPR036739">
    <property type="entry name" value="SLC41_membr_dom_sf"/>
</dbReference>
<feature type="transmembrane region" description="Helical" evidence="10">
    <location>
        <begin position="278"/>
        <end position="296"/>
    </location>
</feature>
<comment type="similarity">
    <text evidence="2">Belongs to the SLC41A transporter family.</text>
</comment>
<feature type="domain" description="SLC41A/MgtE integral membrane" evidence="11">
    <location>
        <begin position="310"/>
        <end position="440"/>
    </location>
</feature>
<dbReference type="Proteomes" id="UP000320333">
    <property type="component" value="Unassembled WGS sequence"/>
</dbReference>
<reference evidence="12 13" key="1">
    <citation type="journal article" date="2019" name="Sci. Rep.">
        <title>Comparative genomics of chytrid fungi reveal insights into the obligate biotrophic and pathogenic lifestyle of Synchytrium endobioticum.</title>
        <authorList>
            <person name="van de Vossenberg B.T.L.H."/>
            <person name="Warris S."/>
            <person name="Nguyen H.D.T."/>
            <person name="van Gent-Pelzer M.P.E."/>
            <person name="Joly D.L."/>
            <person name="van de Geest H.C."/>
            <person name="Bonants P.J.M."/>
            <person name="Smith D.S."/>
            <person name="Levesque C.A."/>
            <person name="van der Lee T.A.J."/>
        </authorList>
    </citation>
    <scope>NUCLEOTIDE SEQUENCE [LARGE SCALE GENOMIC DNA]</scope>
    <source>
        <strain evidence="12 13">CBS 675.73</strain>
    </source>
</reference>
<evidence type="ECO:0000256" key="8">
    <source>
        <dbReference type="ARBA" id="ARBA00023136"/>
    </source>
</evidence>
<evidence type="ECO:0000256" key="5">
    <source>
        <dbReference type="ARBA" id="ARBA00022842"/>
    </source>
</evidence>
<evidence type="ECO:0000256" key="1">
    <source>
        <dbReference type="ARBA" id="ARBA00004141"/>
    </source>
</evidence>
<evidence type="ECO:0000256" key="7">
    <source>
        <dbReference type="ARBA" id="ARBA00023065"/>
    </source>
</evidence>
<organism evidence="12 13">
    <name type="scientific">Chytriomyces confervae</name>
    <dbReference type="NCBI Taxonomy" id="246404"/>
    <lineage>
        <taxon>Eukaryota</taxon>
        <taxon>Fungi</taxon>
        <taxon>Fungi incertae sedis</taxon>
        <taxon>Chytridiomycota</taxon>
        <taxon>Chytridiomycota incertae sedis</taxon>
        <taxon>Chytridiomycetes</taxon>
        <taxon>Chytridiales</taxon>
        <taxon>Chytriomycetaceae</taxon>
        <taxon>Chytriomyces</taxon>
    </lineage>
</organism>
<name>A0A507FER0_9FUNG</name>
<keyword evidence="7" id="KW-0406">Ion transport</keyword>
<evidence type="ECO:0000256" key="3">
    <source>
        <dbReference type="ARBA" id="ARBA00022448"/>
    </source>
</evidence>
<dbReference type="InterPro" id="IPR006667">
    <property type="entry name" value="SLC41_membr_dom"/>
</dbReference>
<evidence type="ECO:0000313" key="13">
    <source>
        <dbReference type="Proteomes" id="UP000320333"/>
    </source>
</evidence>
<sequence length="450" mass="48369">MSSRARRKIHLDSPTHLSLGSNGDVQNYSYSSKEEPQQQGHAVSPIHSTPAPASGLKLIREAMPSVFLSLGGLMLAGTLLDALQKWEVFIKVPQLFILVPTLLGLKGNLEMNLASRLGTASSQGHLDKPVSRWKLVFGNVALLQVQAACVSGIASTWSLLVASMVNGQSMHARETALICASGILTASLASMFLGSVMCGTVIVCRILQVDPDNIAAPVAASLGDLITLLMLAAIATMLNTVLDTPVAVLLIVFVLSLLPLWVILVLRNEFVKHVLMTGWTPLFTAMLISSVAGLVLGKFIDSFVGLAVLVPVMNGICGNIACIFASRISTELHQWPLGFIPNKQKLSSMTWGMLVSLFFINVPAQTLFLFLVSLLGLGDAVVTFWFVVLYLLASACLVIGLLKLTSILTVMLWRRGLDPDNYVFSLITAVGDVVGTMLIVQAFRILDAFK</sequence>
<gene>
    <name evidence="12" type="ORF">CcCBS67573_g03902</name>
</gene>
<keyword evidence="13" id="KW-1185">Reference proteome</keyword>
<feature type="transmembrane region" description="Helical" evidence="10">
    <location>
        <begin position="303"/>
        <end position="329"/>
    </location>
</feature>
<feature type="transmembrane region" description="Helical" evidence="10">
    <location>
        <begin position="214"/>
        <end position="234"/>
    </location>
</feature>
<dbReference type="Pfam" id="PF01769">
    <property type="entry name" value="MgtE"/>
    <property type="match status" value="2"/>
</dbReference>
<feature type="transmembrane region" description="Helical" evidence="10">
    <location>
        <begin position="349"/>
        <end position="375"/>
    </location>
</feature>
<protein>
    <recommendedName>
        <fullName evidence="11">SLC41A/MgtE integral membrane domain-containing protein</fullName>
    </recommendedName>
</protein>
<feature type="transmembrane region" description="Helical" evidence="10">
    <location>
        <begin position="177"/>
        <end position="208"/>
    </location>
</feature>
<dbReference type="Gene3D" id="1.10.357.20">
    <property type="entry name" value="SLC41 divalent cation transporters, integral membrane domain"/>
    <property type="match status" value="2"/>
</dbReference>
<dbReference type="OrthoDB" id="666972at2759"/>
<keyword evidence="6 10" id="KW-1133">Transmembrane helix</keyword>
<comment type="subcellular location">
    <subcellularLocation>
        <location evidence="1">Membrane</location>
        <topology evidence="1">Multi-pass membrane protein</topology>
    </subcellularLocation>
</comment>
<dbReference type="PANTHER" id="PTHR16228">
    <property type="entry name" value="DIVALENT CATION TRANSPORTER SOLUTE CARRIER FAMILY 41"/>
    <property type="match status" value="1"/>
</dbReference>
<dbReference type="GO" id="GO:0008324">
    <property type="term" value="F:monoatomic cation transmembrane transporter activity"/>
    <property type="evidence" value="ECO:0007669"/>
    <property type="project" value="InterPro"/>
</dbReference>
<dbReference type="AlphaFoldDB" id="A0A507FER0"/>
<dbReference type="InterPro" id="IPR045349">
    <property type="entry name" value="SLC41A1-3"/>
</dbReference>
<feature type="region of interest" description="Disordered" evidence="9">
    <location>
        <begin position="1"/>
        <end position="47"/>
    </location>
</feature>
<keyword evidence="8 10" id="KW-0472">Membrane</keyword>
<dbReference type="SUPFAM" id="SSF161093">
    <property type="entry name" value="MgtE membrane domain-like"/>
    <property type="match status" value="2"/>
</dbReference>
<evidence type="ECO:0000256" key="9">
    <source>
        <dbReference type="SAM" id="MobiDB-lite"/>
    </source>
</evidence>
<dbReference type="GO" id="GO:0005886">
    <property type="term" value="C:plasma membrane"/>
    <property type="evidence" value="ECO:0007669"/>
    <property type="project" value="TreeGrafter"/>
</dbReference>
<feature type="compositionally biased region" description="Polar residues" evidence="9">
    <location>
        <begin position="15"/>
        <end position="41"/>
    </location>
</feature>
<feature type="transmembrane region" description="Helical" evidence="10">
    <location>
        <begin position="246"/>
        <end position="266"/>
    </location>
</feature>
<feature type="domain" description="SLC41A/MgtE integral membrane" evidence="11">
    <location>
        <begin position="99"/>
        <end position="234"/>
    </location>
</feature>
<evidence type="ECO:0000313" key="12">
    <source>
        <dbReference type="EMBL" id="TPX74841.1"/>
    </source>
</evidence>
<dbReference type="FunFam" id="1.10.357.20:FF:000001">
    <property type="entry name" value="Solute carrier family 41 member 2"/>
    <property type="match status" value="1"/>
</dbReference>
<keyword evidence="5" id="KW-0460">Magnesium</keyword>
<evidence type="ECO:0000256" key="2">
    <source>
        <dbReference type="ARBA" id="ARBA00009749"/>
    </source>
</evidence>
<dbReference type="PANTHER" id="PTHR16228:SF7">
    <property type="entry name" value="SLC41A_MGTE INTEGRAL MEMBRANE DOMAIN-CONTAINING PROTEIN"/>
    <property type="match status" value="1"/>
</dbReference>
<evidence type="ECO:0000256" key="10">
    <source>
        <dbReference type="SAM" id="Phobius"/>
    </source>
</evidence>
<comment type="caution">
    <text evidence="12">The sequence shown here is derived from an EMBL/GenBank/DDBJ whole genome shotgun (WGS) entry which is preliminary data.</text>
</comment>
<evidence type="ECO:0000256" key="4">
    <source>
        <dbReference type="ARBA" id="ARBA00022692"/>
    </source>
</evidence>
<dbReference type="EMBL" id="QEAP01000106">
    <property type="protein sequence ID" value="TPX74841.1"/>
    <property type="molecule type" value="Genomic_DNA"/>
</dbReference>
<evidence type="ECO:0000259" key="11">
    <source>
        <dbReference type="Pfam" id="PF01769"/>
    </source>
</evidence>
<proteinExistence type="inferred from homology"/>